<keyword evidence="1" id="KW-0472">Membrane</keyword>
<evidence type="ECO:0000256" key="1">
    <source>
        <dbReference type="SAM" id="Phobius"/>
    </source>
</evidence>
<evidence type="ECO:0000313" key="2">
    <source>
        <dbReference type="EMBL" id="KKO11169.1"/>
    </source>
</evidence>
<organism evidence="2">
    <name type="scientific">marine sediment metagenome</name>
    <dbReference type="NCBI Taxonomy" id="412755"/>
    <lineage>
        <taxon>unclassified sequences</taxon>
        <taxon>metagenomes</taxon>
        <taxon>ecological metagenomes</taxon>
    </lineage>
</organism>
<feature type="transmembrane region" description="Helical" evidence="1">
    <location>
        <begin position="238"/>
        <end position="259"/>
    </location>
</feature>
<keyword evidence="1" id="KW-1133">Transmembrane helix</keyword>
<accession>A0A0F9Z228</accession>
<feature type="transmembrane region" description="Helical" evidence="1">
    <location>
        <begin position="164"/>
        <end position="191"/>
    </location>
</feature>
<dbReference type="AlphaFoldDB" id="A0A0F9Z228"/>
<feature type="transmembrane region" description="Helical" evidence="1">
    <location>
        <begin position="376"/>
        <end position="397"/>
    </location>
</feature>
<name>A0A0F9Z228_9ZZZZ</name>
<dbReference type="EMBL" id="LAZR01000003">
    <property type="protein sequence ID" value="KKO11169.1"/>
    <property type="molecule type" value="Genomic_DNA"/>
</dbReference>
<gene>
    <name evidence="2" type="ORF">LCGC14_0016450</name>
</gene>
<keyword evidence="1" id="KW-0812">Transmembrane</keyword>
<feature type="transmembrane region" description="Helical" evidence="1">
    <location>
        <begin position="203"/>
        <end position="226"/>
    </location>
</feature>
<feature type="transmembrane region" description="Helical" evidence="1">
    <location>
        <begin position="342"/>
        <end position="364"/>
    </location>
</feature>
<proteinExistence type="predicted"/>
<comment type="caution">
    <text evidence="2">The sequence shown here is derived from an EMBL/GenBank/DDBJ whole genome shotgun (WGS) entry which is preliminary data.</text>
</comment>
<protein>
    <recommendedName>
        <fullName evidence="3">Cytochrome C biogenesis protein transmembrane domain-containing protein</fullName>
    </recommendedName>
</protein>
<feature type="transmembrane region" description="Helical" evidence="1">
    <location>
        <begin position="298"/>
        <end position="322"/>
    </location>
</feature>
<evidence type="ECO:0008006" key="3">
    <source>
        <dbReference type="Google" id="ProtNLM"/>
    </source>
</evidence>
<sequence>MMKQLTAAAVLGMLLAAAAGASAQEGPTTTTAPAELLQVVIFNSRTCARGCRDVDNYLPSLAERWAGKIRIETHYVDDQGDPKESERALMLLLAYDKHYNADAETTPIAYVGGRYLKGSKDILSQLESVVEAEFRAEASTYAPTESDLEELFTSQGPSQLLERLGIWGVVVAGLLDGINPCAFTTIIFLLSMMTYLGKSRRDIAAVGVGYTVAVFATYFLIGLGLLSAVKIFSVQHGIATAISYGVGVLALGLAVWSMVDFIRYMRSGKTSSATLGLPDGLRKRIHKVIREGLKVRRLLLGAIVIGFLVAVLESLCTGQVYLPTITVIARTPGMRAYGVAYLLLYNGAFILPLVILLGSAYWGVSSERLGQLLRHHLGLLKLLMALLFAFLGVLVLATA</sequence>
<reference evidence="2" key="1">
    <citation type="journal article" date="2015" name="Nature">
        <title>Complex archaea that bridge the gap between prokaryotes and eukaryotes.</title>
        <authorList>
            <person name="Spang A."/>
            <person name="Saw J.H."/>
            <person name="Jorgensen S.L."/>
            <person name="Zaremba-Niedzwiedzka K."/>
            <person name="Martijn J."/>
            <person name="Lind A.E."/>
            <person name="van Eijk R."/>
            <person name="Schleper C."/>
            <person name="Guy L."/>
            <person name="Ettema T.J."/>
        </authorList>
    </citation>
    <scope>NUCLEOTIDE SEQUENCE</scope>
</reference>